<dbReference type="PANTHER" id="PTHR45080:SF8">
    <property type="entry name" value="IG-LIKE DOMAIN-CONTAINING PROTEIN"/>
    <property type="match status" value="1"/>
</dbReference>
<evidence type="ECO:0000256" key="8">
    <source>
        <dbReference type="SAM" id="SignalP"/>
    </source>
</evidence>
<dbReference type="CDD" id="cd00096">
    <property type="entry name" value="Ig"/>
    <property type="match status" value="3"/>
</dbReference>
<dbReference type="InterPro" id="IPR056475">
    <property type="entry name" value="GBD_Hemicentin/VWA7"/>
</dbReference>
<feature type="domain" description="Ig-like" evidence="9">
    <location>
        <begin position="1108"/>
        <end position="1200"/>
    </location>
</feature>
<dbReference type="Pfam" id="PF00047">
    <property type="entry name" value="ig"/>
    <property type="match status" value="1"/>
</dbReference>
<organism evidence="10 11">
    <name type="scientific">Ditylenchus destructor</name>
    <dbReference type="NCBI Taxonomy" id="166010"/>
    <lineage>
        <taxon>Eukaryota</taxon>
        <taxon>Metazoa</taxon>
        <taxon>Ecdysozoa</taxon>
        <taxon>Nematoda</taxon>
        <taxon>Chromadorea</taxon>
        <taxon>Rhabditida</taxon>
        <taxon>Tylenchina</taxon>
        <taxon>Tylenchomorpha</taxon>
        <taxon>Sphaerularioidea</taxon>
        <taxon>Anguinidae</taxon>
        <taxon>Anguininae</taxon>
        <taxon>Ditylenchus</taxon>
    </lineage>
</organism>
<dbReference type="Gene3D" id="2.60.40.10">
    <property type="entry name" value="Immunoglobulins"/>
    <property type="match status" value="15"/>
</dbReference>
<feature type="chain" id="PRO_5042125579" evidence="8">
    <location>
        <begin position="28"/>
        <end position="1845"/>
    </location>
</feature>
<accession>A0AAD4R836</accession>
<feature type="domain" description="Ig-like" evidence="9">
    <location>
        <begin position="1398"/>
        <end position="1488"/>
    </location>
</feature>
<evidence type="ECO:0000256" key="3">
    <source>
        <dbReference type="ARBA" id="ARBA00022729"/>
    </source>
</evidence>
<dbReference type="PROSITE" id="PS50835">
    <property type="entry name" value="IG_LIKE"/>
    <property type="match status" value="15"/>
</dbReference>
<keyword evidence="4" id="KW-0677">Repeat</keyword>
<feature type="domain" description="Ig-like" evidence="9">
    <location>
        <begin position="722"/>
        <end position="807"/>
    </location>
</feature>
<dbReference type="EMBL" id="JAKKPZ010000003">
    <property type="protein sequence ID" value="KAI1723397.1"/>
    <property type="molecule type" value="Genomic_DNA"/>
</dbReference>
<feature type="domain" description="Ig-like" evidence="9">
    <location>
        <begin position="1304"/>
        <end position="1393"/>
    </location>
</feature>
<feature type="domain" description="Ig-like" evidence="9">
    <location>
        <begin position="543"/>
        <end position="627"/>
    </location>
</feature>
<dbReference type="FunFam" id="2.60.40.10:FF:000032">
    <property type="entry name" value="palladin isoform X1"/>
    <property type="match status" value="4"/>
</dbReference>
<dbReference type="Pfam" id="PF25106">
    <property type="entry name" value="VWA_4"/>
    <property type="match status" value="1"/>
</dbReference>
<dbReference type="SMART" id="SM00409">
    <property type="entry name" value="IG"/>
    <property type="match status" value="14"/>
</dbReference>
<dbReference type="InterPro" id="IPR013151">
    <property type="entry name" value="Immunoglobulin_dom"/>
</dbReference>
<dbReference type="InterPro" id="IPR013098">
    <property type="entry name" value="Ig_I-set"/>
</dbReference>
<dbReference type="GO" id="GO:0008046">
    <property type="term" value="F:axon guidance receptor activity"/>
    <property type="evidence" value="ECO:0007669"/>
    <property type="project" value="TreeGrafter"/>
</dbReference>
<dbReference type="Proteomes" id="UP001201812">
    <property type="component" value="Unassembled WGS sequence"/>
</dbReference>
<dbReference type="Pfam" id="PF13927">
    <property type="entry name" value="Ig_3"/>
    <property type="match status" value="1"/>
</dbReference>
<dbReference type="GO" id="GO:0050808">
    <property type="term" value="P:synapse organization"/>
    <property type="evidence" value="ECO:0007669"/>
    <property type="project" value="TreeGrafter"/>
</dbReference>
<keyword evidence="2" id="KW-0964">Secreted</keyword>
<feature type="domain" description="Ig-like" evidence="9">
    <location>
        <begin position="1493"/>
        <end position="1588"/>
    </location>
</feature>
<evidence type="ECO:0000256" key="7">
    <source>
        <dbReference type="ARBA" id="ARBA00023319"/>
    </source>
</evidence>
<feature type="domain" description="Ig-like" evidence="9">
    <location>
        <begin position="1016"/>
        <end position="1106"/>
    </location>
</feature>
<dbReference type="InterPro" id="IPR036465">
    <property type="entry name" value="vWFA_dom_sf"/>
</dbReference>
<dbReference type="Pfam" id="PF23560">
    <property type="entry name" value="GBD_Hemicentin"/>
    <property type="match status" value="1"/>
</dbReference>
<dbReference type="PANTHER" id="PTHR45080">
    <property type="entry name" value="CONTACTIN 5"/>
    <property type="match status" value="1"/>
</dbReference>
<feature type="signal peptide" evidence="8">
    <location>
        <begin position="1"/>
        <end position="27"/>
    </location>
</feature>
<keyword evidence="11" id="KW-1185">Reference proteome</keyword>
<keyword evidence="7" id="KW-0393">Immunoglobulin domain</keyword>
<feature type="domain" description="Ig-like" evidence="9">
    <location>
        <begin position="812"/>
        <end position="900"/>
    </location>
</feature>
<dbReference type="SUPFAM" id="SSF53300">
    <property type="entry name" value="vWA-like"/>
    <property type="match status" value="1"/>
</dbReference>
<keyword evidence="6" id="KW-0325">Glycoprotein</keyword>
<comment type="caution">
    <text evidence="10">The sequence shown here is derived from an EMBL/GenBank/DDBJ whole genome shotgun (WGS) entry which is preliminary data.</text>
</comment>
<dbReference type="InterPro" id="IPR003598">
    <property type="entry name" value="Ig_sub2"/>
</dbReference>
<feature type="domain" description="Ig-like" evidence="9">
    <location>
        <begin position="1590"/>
        <end position="1682"/>
    </location>
</feature>
<dbReference type="GO" id="GO:0005576">
    <property type="term" value="C:extracellular region"/>
    <property type="evidence" value="ECO:0007669"/>
    <property type="project" value="UniProtKB-SubCell"/>
</dbReference>
<dbReference type="GO" id="GO:0043025">
    <property type="term" value="C:neuronal cell body"/>
    <property type="evidence" value="ECO:0007669"/>
    <property type="project" value="TreeGrafter"/>
</dbReference>
<dbReference type="InterPro" id="IPR013783">
    <property type="entry name" value="Ig-like_fold"/>
</dbReference>
<gene>
    <name evidence="10" type="ORF">DdX_03555</name>
</gene>
<feature type="domain" description="Ig-like" evidence="9">
    <location>
        <begin position="905"/>
        <end position="992"/>
    </location>
</feature>
<dbReference type="SMART" id="SM00408">
    <property type="entry name" value="IGc2"/>
    <property type="match status" value="14"/>
</dbReference>
<dbReference type="GO" id="GO:0007156">
    <property type="term" value="P:homophilic cell adhesion via plasma membrane adhesion molecules"/>
    <property type="evidence" value="ECO:0007669"/>
    <property type="project" value="TreeGrafter"/>
</dbReference>
<dbReference type="GO" id="GO:0005886">
    <property type="term" value="C:plasma membrane"/>
    <property type="evidence" value="ECO:0007669"/>
    <property type="project" value="TreeGrafter"/>
</dbReference>
<evidence type="ECO:0000313" key="11">
    <source>
        <dbReference type="Proteomes" id="UP001201812"/>
    </source>
</evidence>
<feature type="domain" description="Ig-like" evidence="9">
    <location>
        <begin position="632"/>
        <end position="717"/>
    </location>
</feature>
<dbReference type="SUPFAM" id="SSF48726">
    <property type="entry name" value="Immunoglobulin"/>
    <property type="match status" value="15"/>
</dbReference>
<dbReference type="InterPro" id="IPR050958">
    <property type="entry name" value="Cell_Adh-Cytoskel_Orgn"/>
</dbReference>
<keyword evidence="5" id="KW-1015">Disulfide bond</keyword>
<keyword evidence="3 8" id="KW-0732">Signal</keyword>
<dbReference type="InterPro" id="IPR036179">
    <property type="entry name" value="Ig-like_dom_sf"/>
</dbReference>
<dbReference type="Pfam" id="PF07679">
    <property type="entry name" value="I-set"/>
    <property type="match status" value="12"/>
</dbReference>
<evidence type="ECO:0000259" key="9">
    <source>
        <dbReference type="PROSITE" id="PS50835"/>
    </source>
</evidence>
<evidence type="ECO:0000256" key="4">
    <source>
        <dbReference type="ARBA" id="ARBA00022737"/>
    </source>
</evidence>
<dbReference type="InterPro" id="IPR056861">
    <property type="entry name" value="HMCN1-like_VWA"/>
</dbReference>
<evidence type="ECO:0000256" key="2">
    <source>
        <dbReference type="ARBA" id="ARBA00022525"/>
    </source>
</evidence>
<feature type="domain" description="Ig-like" evidence="9">
    <location>
        <begin position="1202"/>
        <end position="1300"/>
    </location>
</feature>
<dbReference type="InterPro" id="IPR007110">
    <property type="entry name" value="Ig-like_dom"/>
</dbReference>
<feature type="domain" description="Ig-like" evidence="9">
    <location>
        <begin position="1787"/>
        <end position="1823"/>
    </location>
</feature>
<feature type="domain" description="Ig-like" evidence="9">
    <location>
        <begin position="1684"/>
        <end position="1782"/>
    </location>
</feature>
<protein>
    <submittedName>
        <fullName evidence="10">Immunoglobulin i-set domain-containing protein</fullName>
    </submittedName>
</protein>
<evidence type="ECO:0000256" key="5">
    <source>
        <dbReference type="ARBA" id="ARBA00023157"/>
    </source>
</evidence>
<evidence type="ECO:0000256" key="1">
    <source>
        <dbReference type="ARBA" id="ARBA00004613"/>
    </source>
</evidence>
<proteinExistence type="predicted"/>
<reference evidence="10" key="1">
    <citation type="submission" date="2022-01" db="EMBL/GenBank/DDBJ databases">
        <title>Genome Sequence Resource for Two Populations of Ditylenchus destructor, the Migratory Endoparasitic Phytonematode.</title>
        <authorList>
            <person name="Zhang H."/>
            <person name="Lin R."/>
            <person name="Xie B."/>
        </authorList>
    </citation>
    <scope>NUCLEOTIDE SEQUENCE</scope>
    <source>
        <strain evidence="10">BazhouSP</strain>
    </source>
</reference>
<dbReference type="Gene3D" id="3.40.50.410">
    <property type="entry name" value="von Willebrand factor, type A domain"/>
    <property type="match status" value="1"/>
</dbReference>
<sequence length="1845" mass="204504">MGHYAPFGLWAILLLLLSWRQQSYVRADTYFKIPDPDLYPPQAVEKMDNSDMPPPGMSSLTFVFDRTGSMNDDLNQVRQGAKGIFETVMKQRKKLIHNYVLVLFHDPDVDPPFVSTDPDVFQQELASVSVQGGGDCPEMTLSGIKKALEVSLPGSYIYVFTDARSKDYHLEDRVLNLIQEKQSSVVFVMTGDCGNRTAPGYRVFEKIAAASFGQVFHLEKSHVNTVLEYVRHSVAQRKVHILYEVRELGQSHISLIPVDAHFSELTLSLSGERDDGDHLNIVLVDPQNRTVEKSSYENESGNIDLKSIKLIRIKEPQPGIWKVTTISRLKHTLRVFGHGAIDFKYGFASRPVQTVDLAHPRPIAGQSTYLLVNMTGLNPPGVVVQLSLVDYHGRELFRNETRIHKHNPYLYYVGPFMPPKGFFFVRVNGEDEHNYEFIRIAPTAISTVETTGPRAYMAERITATAYQSVNLTCSVESRTPFTVYWQYGSVVIGGPLFYKQTDTSIWTIDAVTPAHRGHYICQVVSPVGNHSAVTFLDSREPPPHIIGIRNESVILRGTAYLHCRTQSIEQAQIRWIRNRIHIGNSAKIYMADNGTLRILDSTHADAGAYTCRARNSGGHTEATVYLSIMEAPEAYVQPPEVFVALGSMFNLTCHTKGKPPPDVSWFFQGIKIVPDSKFYINYKNELLVSDVESEDIGIYECRASNPVGIKADYGTVRLAVPPEVHVTQDRQMISRGDLVVIDCRILSGIPAPTISWFKDGREIVSGRYRLTQDGRLTIRGAEESDTGTYACKAENIAGSDIKPVTLAIGSAPTLVPSPDRVQVDIEHSVTLECRAVGVPKPSIMWLKDEKTIVDFGDNMVILPDDSLLIPNVKLENKGRYTCVAKNSFGQQMKHTTLEVTGLVSPILAHVPSEMQLIEGKNLRINCIVLMGNPKPNTRWMKDGQPLEGKSASAEIQSDGSLLLRNGGESEAGKYSCEAISPAGSAVVEVDVQLIKKPTILRTSTASDLSPTEESEPEIEAVLVVLNKPSELACELVRGTEPVNIEWHRGGLPINLENDIDKAFVQITERGRKLHFLSAQRAHATRWECIAKNSAGEDRKIFDVQVNVPVTINDSASSPPIMSVMPGDQFRLDCIVDGVPQPEIRWLKDDQPLSLSDFVVLTNSSQTLWVTRANHTNDGRYQCHAENDLGNVSRNFIVKITGPPILDLGPNRQPVEDLNLLVGDHSVLKCQALNSGGITPIELTTSWLIDGRPVQEGQISPSITLDNSKIVIHSARLSDTGEYTCIVKNDAGEAQKKYVVNILAPSLIQRDNLTSEVSGELGHRTSIACPAFGHPSPQITWLKGDKPIDELKDVYFSSNRQRLHFVRLSEEHADKYTCLAKNIAGEDKHDFFVTLLEEPTINITNIAAEVQINVGRTVTLICPVSGSPEPSVSWLKDGHNFDPALEEKVRFMNGGRQLQIANAETADSGRFTCLATNHVGATDLDFFLTVIDAPVISEPEIEAVLVVLNKPSELACELVRGTEPVNIEWHRGGLPINLENDIDKAFVQITERGRKLHFLSAQRAHATRWECIAKNSAGEDRKIFDVQVNVPVTINDSASSPPIMSVMPGDQFRLDCIVDGVPQPEIRWLKDDQPLSLSDFVVLTNSSQTLWVTRANHTNDGRYQCHAENDLGNVSRNFIVKITGPPILDLGPNRQPVEDLNLLVGDHSVLKCQALNSGGITPIELTTSWLIDGRPVQEGQISPSITLDNSKIVIHSARLSDTGEYTCIVKNDAGEAQKKYVVNILERPHFMDTSNTHYSVIEGGSVALDCLVTGTPRPKITWTKIHLDMTSEYWRGTSTVLFILVL</sequence>
<dbReference type="CDD" id="cd00198">
    <property type="entry name" value="vWFA"/>
    <property type="match status" value="1"/>
</dbReference>
<dbReference type="FunFam" id="2.60.40.10:FF:000503">
    <property type="entry name" value="Hemicentin 1"/>
    <property type="match status" value="1"/>
</dbReference>
<dbReference type="GO" id="GO:0030424">
    <property type="term" value="C:axon"/>
    <property type="evidence" value="ECO:0007669"/>
    <property type="project" value="TreeGrafter"/>
</dbReference>
<evidence type="ECO:0000313" key="10">
    <source>
        <dbReference type="EMBL" id="KAI1723397.1"/>
    </source>
</evidence>
<evidence type="ECO:0000256" key="6">
    <source>
        <dbReference type="ARBA" id="ARBA00023180"/>
    </source>
</evidence>
<dbReference type="InterPro" id="IPR003599">
    <property type="entry name" value="Ig_sub"/>
</dbReference>
<feature type="domain" description="Ig-like" evidence="9">
    <location>
        <begin position="453"/>
        <end position="534"/>
    </location>
</feature>
<name>A0AAD4R836_9BILA</name>
<comment type="subcellular location">
    <subcellularLocation>
        <location evidence="1">Secreted</location>
    </subcellularLocation>
</comment>